<evidence type="ECO:0000313" key="1">
    <source>
        <dbReference type="EMBL" id="VDP15303.1"/>
    </source>
</evidence>
<protein>
    <submittedName>
        <fullName evidence="3">RNase_PH domain-containing protein</fullName>
    </submittedName>
</protein>
<organism evidence="3">
    <name type="scientific">Soboliphyme baturini</name>
    <dbReference type="NCBI Taxonomy" id="241478"/>
    <lineage>
        <taxon>Eukaryota</taxon>
        <taxon>Metazoa</taxon>
        <taxon>Ecdysozoa</taxon>
        <taxon>Nematoda</taxon>
        <taxon>Enoplea</taxon>
        <taxon>Dorylaimia</taxon>
        <taxon>Dioctophymatida</taxon>
        <taxon>Dioctophymatoidea</taxon>
        <taxon>Soboliphymatidae</taxon>
        <taxon>Soboliphyme</taxon>
    </lineage>
</organism>
<reference evidence="1 2" key="2">
    <citation type="submission" date="2018-11" db="EMBL/GenBank/DDBJ databases">
        <authorList>
            <consortium name="Pathogen Informatics"/>
        </authorList>
    </citation>
    <scope>NUCLEOTIDE SEQUENCE [LARGE SCALE GENOMIC DNA]</scope>
</reference>
<gene>
    <name evidence="1" type="ORF">SBAD_LOCUS8088</name>
</gene>
<evidence type="ECO:0000313" key="3">
    <source>
        <dbReference type="WBParaSite" id="SBAD_0000838701-mRNA-1"/>
    </source>
</evidence>
<accession>A0A183IWU1</accession>
<sequence>MRLGTFSVNEALLPKHWNLQNILENIALCRMLLSRASLQPSPVLRRAPAHECLMIDTIAPDDYNPVGCTGSEATVNHGLGDSGLIQSFILGISLEPVINASWAVGFLASIYFPDGKMMQRTDVHLPADLHNENDSADQMASEAGDMTLRVISGNSEKTLLIESDSRDVGLERNVLLLRKSLPVDFTTISDVSDIDISQFCEALRTRCIDLLRKAVILPSSQTFTLLSAAFAARSDRPHCRRTVPRLAI</sequence>
<reference evidence="3" key="1">
    <citation type="submission" date="2016-06" db="UniProtKB">
        <authorList>
            <consortium name="WormBaseParasite"/>
        </authorList>
    </citation>
    <scope>IDENTIFICATION</scope>
</reference>
<dbReference type="WBParaSite" id="SBAD_0000838701-mRNA-1">
    <property type="protein sequence ID" value="SBAD_0000838701-mRNA-1"/>
    <property type="gene ID" value="SBAD_0000838701"/>
</dbReference>
<dbReference type="Proteomes" id="UP000270296">
    <property type="component" value="Unassembled WGS sequence"/>
</dbReference>
<proteinExistence type="predicted"/>
<evidence type="ECO:0000313" key="2">
    <source>
        <dbReference type="Proteomes" id="UP000270296"/>
    </source>
</evidence>
<dbReference type="AlphaFoldDB" id="A0A183IWU1"/>
<name>A0A183IWU1_9BILA</name>
<keyword evidence="2" id="KW-1185">Reference proteome</keyword>
<dbReference type="EMBL" id="UZAM01011241">
    <property type="protein sequence ID" value="VDP15303.1"/>
    <property type="molecule type" value="Genomic_DNA"/>
</dbReference>
<dbReference type="OrthoDB" id="9995526at2759"/>